<dbReference type="PIRSF" id="PIRSF000804">
    <property type="entry name" value="DNA_pol_III_b"/>
    <property type="match status" value="1"/>
</dbReference>
<reference evidence="13" key="1">
    <citation type="submission" date="2021-05" db="EMBL/GenBank/DDBJ databases">
        <authorList>
            <person name="Pietrasiak N."/>
            <person name="Ward R."/>
            <person name="Stajich J.E."/>
            <person name="Kurbessoian T."/>
        </authorList>
    </citation>
    <scope>NUCLEOTIDE SEQUENCE</scope>
    <source>
        <strain evidence="13">CPER-KK1</strain>
    </source>
</reference>
<dbReference type="InterPro" id="IPR022634">
    <property type="entry name" value="DNA_polIII_beta_N"/>
</dbReference>
<evidence type="ECO:0000259" key="10">
    <source>
        <dbReference type="Pfam" id="PF00712"/>
    </source>
</evidence>
<protein>
    <recommendedName>
        <fullName evidence="9">Beta sliding clamp</fullName>
    </recommendedName>
</protein>
<dbReference type="NCBIfam" id="TIGR00663">
    <property type="entry name" value="dnan"/>
    <property type="match status" value="1"/>
</dbReference>
<accession>A0A951UCC4</accession>
<dbReference type="EMBL" id="JAHHIF010000026">
    <property type="protein sequence ID" value="MBW4546496.1"/>
    <property type="molecule type" value="Genomic_DNA"/>
</dbReference>
<name>A0A951UCC4_9CYAN</name>
<dbReference type="Pfam" id="PF02768">
    <property type="entry name" value="DNA_pol3_beta_3"/>
    <property type="match status" value="1"/>
</dbReference>
<comment type="subunit">
    <text evidence="9">Forms a ring-shaped head-to-tail homodimer around DNA.</text>
</comment>
<feature type="domain" description="DNA polymerase III beta sliding clamp N-terminal" evidence="10">
    <location>
        <begin position="1"/>
        <end position="94"/>
    </location>
</feature>
<evidence type="ECO:0000313" key="14">
    <source>
        <dbReference type="Proteomes" id="UP000753908"/>
    </source>
</evidence>
<evidence type="ECO:0000256" key="9">
    <source>
        <dbReference type="PIRNR" id="PIRNR000804"/>
    </source>
</evidence>
<evidence type="ECO:0000256" key="4">
    <source>
        <dbReference type="ARBA" id="ARBA00022679"/>
    </source>
</evidence>
<comment type="function">
    <text evidence="9">Confers DNA tethering and processivity to DNA polymerases and other proteins. Acts as a clamp, forming a ring around DNA (a reaction catalyzed by the clamp-loading complex) which diffuses in an ATP-independent manner freely and bidirectionally along dsDNA. Initially characterized for its ability to contact the catalytic subunit of DNA polymerase III (Pol III), a complex, multichain enzyme responsible for most of the replicative synthesis in bacteria; Pol III exhibits 3'-5' exonuclease proofreading activity. The beta chain is required for initiation of replication as well as for processivity of DNA replication.</text>
</comment>
<dbReference type="InterPro" id="IPR046938">
    <property type="entry name" value="DNA_clamp_sf"/>
</dbReference>
<dbReference type="GO" id="GO:0003677">
    <property type="term" value="F:DNA binding"/>
    <property type="evidence" value="ECO:0007669"/>
    <property type="project" value="UniProtKB-UniRule"/>
</dbReference>
<dbReference type="GO" id="GO:0003887">
    <property type="term" value="F:DNA-directed DNA polymerase activity"/>
    <property type="evidence" value="ECO:0007669"/>
    <property type="project" value="UniProtKB-UniRule"/>
</dbReference>
<dbReference type="Proteomes" id="UP000753908">
    <property type="component" value="Unassembled WGS sequence"/>
</dbReference>
<evidence type="ECO:0000259" key="12">
    <source>
        <dbReference type="Pfam" id="PF02768"/>
    </source>
</evidence>
<dbReference type="InterPro" id="IPR022637">
    <property type="entry name" value="DNA_polIII_beta_cen"/>
</dbReference>
<dbReference type="Pfam" id="PF02767">
    <property type="entry name" value="DNA_pol3_beta_2"/>
    <property type="match status" value="1"/>
</dbReference>
<reference evidence="13" key="2">
    <citation type="journal article" date="2022" name="Microbiol. Resour. Announc.">
        <title>Metagenome Sequencing to Explore Phylogenomics of Terrestrial Cyanobacteria.</title>
        <authorList>
            <person name="Ward R.D."/>
            <person name="Stajich J.E."/>
            <person name="Johansen J.R."/>
            <person name="Huntemann M."/>
            <person name="Clum A."/>
            <person name="Foster B."/>
            <person name="Foster B."/>
            <person name="Roux S."/>
            <person name="Palaniappan K."/>
            <person name="Varghese N."/>
            <person name="Mukherjee S."/>
            <person name="Reddy T.B.K."/>
            <person name="Daum C."/>
            <person name="Copeland A."/>
            <person name="Chen I.A."/>
            <person name="Ivanova N.N."/>
            <person name="Kyrpides N.C."/>
            <person name="Shapiro N."/>
            <person name="Eloe-Fadrosh E.A."/>
            <person name="Pietrasiak N."/>
        </authorList>
    </citation>
    <scope>NUCLEOTIDE SEQUENCE</scope>
    <source>
        <strain evidence="13">CPER-KK1</strain>
    </source>
</reference>
<dbReference type="Pfam" id="PF00712">
    <property type="entry name" value="DNA_pol3_beta"/>
    <property type="match status" value="1"/>
</dbReference>
<evidence type="ECO:0000256" key="3">
    <source>
        <dbReference type="ARBA" id="ARBA00022490"/>
    </source>
</evidence>
<evidence type="ECO:0000256" key="7">
    <source>
        <dbReference type="ARBA" id="ARBA00022932"/>
    </source>
</evidence>
<dbReference type="PANTHER" id="PTHR30478:SF0">
    <property type="entry name" value="BETA SLIDING CLAMP"/>
    <property type="match status" value="1"/>
</dbReference>
<gene>
    <name evidence="13" type="primary">dnaN</name>
    <name evidence="13" type="ORF">KME25_18920</name>
</gene>
<feature type="domain" description="DNA polymerase III beta sliding clamp C-terminal" evidence="12">
    <location>
        <begin position="287"/>
        <end position="408"/>
    </location>
</feature>
<sequence length="412" mass="44553">MKLICTQSDLNTNLSLVSRAVPSRPTHPVLGNVLLAADTKTQRVRLTAFDLSLGIQTSFAARVEADGEITIPAKLLNDIVSRLPEGEITLEEKAGEATNFSAAASNGEVDSDSMIVTLTSVSGRYQMRGMGAGEFPELPNVEAGVAVNLPVEALIEGLRGSLFATSSDETKQVLTGVHLIMQQDSLEFAATDGHRLAVVQTVNQSPVDDDTVETSEKPAVATSGVSDSSELEFTLPARALRELERMLGMRQSTEGVALHVEQGQIVFQAGDHRLTSRTLEGQYPAYRQLIPRQFQRQITIERRQLLSAVERIAVLADQKNNIVKFSIDSVNQQLSISVEAQDVGSGQESMPVEVSGESIEIAFNVKYLIDGLKALSTSHIQMQMNAANSPVILTPLGGLKMTYLIMPVQIRA</sequence>
<dbReference type="GO" id="GO:0005737">
    <property type="term" value="C:cytoplasm"/>
    <property type="evidence" value="ECO:0007669"/>
    <property type="project" value="UniProtKB-SubCell"/>
</dbReference>
<comment type="caution">
    <text evidence="13">The sequence shown here is derived from an EMBL/GenBank/DDBJ whole genome shotgun (WGS) entry which is preliminary data.</text>
</comment>
<proteinExistence type="inferred from homology"/>
<dbReference type="InterPro" id="IPR022635">
    <property type="entry name" value="DNA_polIII_beta_C"/>
</dbReference>
<dbReference type="SUPFAM" id="SSF55979">
    <property type="entry name" value="DNA clamp"/>
    <property type="match status" value="3"/>
</dbReference>
<feature type="domain" description="DNA polymerase III beta sliding clamp central" evidence="11">
    <location>
        <begin position="150"/>
        <end position="284"/>
    </location>
</feature>
<evidence type="ECO:0000256" key="1">
    <source>
        <dbReference type="ARBA" id="ARBA00004496"/>
    </source>
</evidence>
<evidence type="ECO:0000256" key="6">
    <source>
        <dbReference type="ARBA" id="ARBA00022705"/>
    </source>
</evidence>
<evidence type="ECO:0000259" key="11">
    <source>
        <dbReference type="Pfam" id="PF02767"/>
    </source>
</evidence>
<dbReference type="SMART" id="SM00480">
    <property type="entry name" value="POL3Bc"/>
    <property type="match status" value="1"/>
</dbReference>
<comment type="similarity">
    <text evidence="2 9">Belongs to the beta sliding clamp family.</text>
</comment>
<dbReference type="CDD" id="cd00140">
    <property type="entry name" value="beta_clamp"/>
    <property type="match status" value="1"/>
</dbReference>
<dbReference type="InterPro" id="IPR001001">
    <property type="entry name" value="DNA_polIII_beta"/>
</dbReference>
<evidence type="ECO:0000256" key="2">
    <source>
        <dbReference type="ARBA" id="ARBA00010752"/>
    </source>
</evidence>
<dbReference type="AlphaFoldDB" id="A0A951UCC4"/>
<keyword evidence="8" id="KW-0238">DNA-binding</keyword>
<keyword evidence="3 9" id="KW-0963">Cytoplasm</keyword>
<dbReference type="GO" id="GO:0009360">
    <property type="term" value="C:DNA polymerase III complex"/>
    <property type="evidence" value="ECO:0007669"/>
    <property type="project" value="InterPro"/>
</dbReference>
<comment type="subcellular location">
    <subcellularLocation>
        <location evidence="1 9">Cytoplasm</location>
    </subcellularLocation>
</comment>
<evidence type="ECO:0000313" key="13">
    <source>
        <dbReference type="EMBL" id="MBW4546496.1"/>
    </source>
</evidence>
<dbReference type="Gene3D" id="3.70.10.10">
    <property type="match status" value="1"/>
</dbReference>
<keyword evidence="5 9" id="KW-0548">Nucleotidyltransferase</keyword>
<evidence type="ECO:0000256" key="8">
    <source>
        <dbReference type="ARBA" id="ARBA00023125"/>
    </source>
</evidence>
<evidence type="ECO:0000256" key="5">
    <source>
        <dbReference type="ARBA" id="ARBA00022695"/>
    </source>
</evidence>
<organism evidence="13 14">
    <name type="scientific">Symplocastrum torsivum CPER-KK1</name>
    <dbReference type="NCBI Taxonomy" id="450513"/>
    <lineage>
        <taxon>Bacteria</taxon>
        <taxon>Bacillati</taxon>
        <taxon>Cyanobacteriota</taxon>
        <taxon>Cyanophyceae</taxon>
        <taxon>Oscillatoriophycideae</taxon>
        <taxon>Oscillatoriales</taxon>
        <taxon>Microcoleaceae</taxon>
        <taxon>Symplocastrum</taxon>
    </lineage>
</organism>
<dbReference type="Gene3D" id="3.10.150.10">
    <property type="entry name" value="DNA Polymerase III, subunit A, domain 2"/>
    <property type="match status" value="1"/>
</dbReference>
<dbReference type="GO" id="GO:0008408">
    <property type="term" value="F:3'-5' exonuclease activity"/>
    <property type="evidence" value="ECO:0007669"/>
    <property type="project" value="InterPro"/>
</dbReference>
<dbReference type="GO" id="GO:0006271">
    <property type="term" value="P:DNA strand elongation involved in DNA replication"/>
    <property type="evidence" value="ECO:0007669"/>
    <property type="project" value="TreeGrafter"/>
</dbReference>
<keyword evidence="6 9" id="KW-0235">DNA replication</keyword>
<keyword evidence="4 9" id="KW-0808">Transferase</keyword>
<dbReference type="PANTHER" id="PTHR30478">
    <property type="entry name" value="DNA POLYMERASE III SUBUNIT BETA"/>
    <property type="match status" value="1"/>
</dbReference>
<keyword evidence="7 9" id="KW-0239">DNA-directed DNA polymerase</keyword>